<dbReference type="RefSeq" id="WP_108436656.1">
    <property type="nucleotide sequence ID" value="NZ_CP028918.1"/>
</dbReference>
<keyword evidence="1" id="KW-0472">Membrane</keyword>
<evidence type="ECO:0000256" key="1">
    <source>
        <dbReference type="SAM" id="Phobius"/>
    </source>
</evidence>
<keyword evidence="3" id="KW-1185">Reference proteome</keyword>
<feature type="transmembrane region" description="Helical" evidence="1">
    <location>
        <begin position="6"/>
        <end position="27"/>
    </location>
</feature>
<dbReference type="KEGG" id="geh:HYN69_16190"/>
<sequence>MVLDPDLALVVGLGLVLFSSLSLVAAWIDRRRPWVGGVICAAGLGLVALAFSTSPEGYGVTSLPMVIFGVLGRYVL</sequence>
<organism evidence="2 3">
    <name type="scientific">Paragemmobacter aquarius</name>
    <dbReference type="NCBI Taxonomy" id="2169400"/>
    <lineage>
        <taxon>Bacteria</taxon>
        <taxon>Pseudomonadati</taxon>
        <taxon>Pseudomonadota</taxon>
        <taxon>Alphaproteobacteria</taxon>
        <taxon>Rhodobacterales</taxon>
        <taxon>Paracoccaceae</taxon>
        <taxon>Paragemmobacter</taxon>
    </lineage>
</organism>
<protein>
    <submittedName>
        <fullName evidence="2">Uncharacterized protein</fullName>
    </submittedName>
</protein>
<accession>A0A2S0UPU6</accession>
<evidence type="ECO:0000313" key="3">
    <source>
        <dbReference type="Proteomes" id="UP000244496"/>
    </source>
</evidence>
<keyword evidence="1" id="KW-1133">Transmembrane helix</keyword>
<reference evidence="2 3" key="1">
    <citation type="submission" date="2018-04" db="EMBL/GenBank/DDBJ databases">
        <title>Genome sequencing of Gemmobacter.</title>
        <authorList>
            <person name="Yi H."/>
            <person name="Baek M.-G."/>
        </authorList>
    </citation>
    <scope>NUCLEOTIDE SEQUENCE [LARGE SCALE GENOMIC DNA]</scope>
    <source>
        <strain evidence="2 3">HYN0069</strain>
    </source>
</reference>
<dbReference type="EMBL" id="CP028918">
    <property type="protein sequence ID" value="AWB49839.1"/>
    <property type="molecule type" value="Genomic_DNA"/>
</dbReference>
<keyword evidence="1" id="KW-0812">Transmembrane</keyword>
<proteinExistence type="predicted"/>
<feature type="transmembrane region" description="Helical" evidence="1">
    <location>
        <begin position="57"/>
        <end position="75"/>
    </location>
</feature>
<dbReference type="Proteomes" id="UP000244496">
    <property type="component" value="Chromosome"/>
</dbReference>
<dbReference type="AlphaFoldDB" id="A0A2S0UPU6"/>
<name>A0A2S0UPU6_9RHOB</name>
<feature type="transmembrane region" description="Helical" evidence="1">
    <location>
        <begin position="34"/>
        <end position="51"/>
    </location>
</feature>
<gene>
    <name evidence="2" type="ORF">HYN69_16190</name>
</gene>
<evidence type="ECO:0000313" key="2">
    <source>
        <dbReference type="EMBL" id="AWB49839.1"/>
    </source>
</evidence>